<dbReference type="EMBL" id="KZ678147">
    <property type="protein sequence ID" value="PSN60831.1"/>
    <property type="molecule type" value="Genomic_DNA"/>
</dbReference>
<evidence type="ECO:0000313" key="3">
    <source>
        <dbReference type="Proteomes" id="UP000240883"/>
    </source>
</evidence>
<reference evidence="2 3" key="1">
    <citation type="journal article" date="2018" name="Front. Microbiol.">
        <title>Genome-Wide Analysis of Corynespora cassiicola Leaf Fall Disease Putative Effectors.</title>
        <authorList>
            <person name="Lopez D."/>
            <person name="Ribeiro S."/>
            <person name="Label P."/>
            <person name="Fumanal B."/>
            <person name="Venisse J.S."/>
            <person name="Kohler A."/>
            <person name="de Oliveira R.R."/>
            <person name="Labutti K."/>
            <person name="Lipzen A."/>
            <person name="Lail K."/>
            <person name="Bauer D."/>
            <person name="Ohm R.A."/>
            <person name="Barry K.W."/>
            <person name="Spatafora J."/>
            <person name="Grigoriev I.V."/>
            <person name="Martin F.M."/>
            <person name="Pujade-Renaud V."/>
        </authorList>
    </citation>
    <scope>NUCLEOTIDE SEQUENCE [LARGE SCALE GENOMIC DNA]</scope>
    <source>
        <strain evidence="2 3">Philippines</strain>
    </source>
</reference>
<evidence type="ECO:0000256" key="1">
    <source>
        <dbReference type="SAM" id="MobiDB-lite"/>
    </source>
</evidence>
<feature type="compositionally biased region" description="Low complexity" evidence="1">
    <location>
        <begin position="294"/>
        <end position="304"/>
    </location>
</feature>
<evidence type="ECO:0000313" key="2">
    <source>
        <dbReference type="EMBL" id="PSN60831.1"/>
    </source>
</evidence>
<feature type="region of interest" description="Disordered" evidence="1">
    <location>
        <begin position="1"/>
        <end position="127"/>
    </location>
</feature>
<feature type="compositionally biased region" description="Polar residues" evidence="1">
    <location>
        <begin position="1"/>
        <end position="10"/>
    </location>
</feature>
<dbReference type="AlphaFoldDB" id="A0A2T2N5X3"/>
<name>A0A2T2N5X3_CORCC</name>
<dbReference type="OrthoDB" id="3800331at2759"/>
<dbReference type="STRING" id="1448308.A0A2T2N5X3"/>
<feature type="compositionally biased region" description="Low complexity" evidence="1">
    <location>
        <begin position="66"/>
        <end position="76"/>
    </location>
</feature>
<protein>
    <submittedName>
        <fullName evidence="2">Uncharacterized protein</fullName>
    </submittedName>
</protein>
<accession>A0A2T2N5X3</accession>
<dbReference type="Proteomes" id="UP000240883">
    <property type="component" value="Unassembled WGS sequence"/>
</dbReference>
<feature type="compositionally biased region" description="Polar residues" evidence="1">
    <location>
        <begin position="97"/>
        <end position="106"/>
    </location>
</feature>
<keyword evidence="3" id="KW-1185">Reference proteome</keyword>
<organism evidence="2 3">
    <name type="scientific">Corynespora cassiicola Philippines</name>
    <dbReference type="NCBI Taxonomy" id="1448308"/>
    <lineage>
        <taxon>Eukaryota</taxon>
        <taxon>Fungi</taxon>
        <taxon>Dikarya</taxon>
        <taxon>Ascomycota</taxon>
        <taxon>Pezizomycotina</taxon>
        <taxon>Dothideomycetes</taxon>
        <taxon>Pleosporomycetidae</taxon>
        <taxon>Pleosporales</taxon>
        <taxon>Corynesporascaceae</taxon>
        <taxon>Corynespora</taxon>
    </lineage>
</organism>
<feature type="region of interest" description="Disordered" evidence="1">
    <location>
        <begin position="294"/>
        <end position="329"/>
    </location>
</feature>
<gene>
    <name evidence="2" type="ORF">BS50DRAFT_578992</name>
</gene>
<proteinExistence type="predicted"/>
<sequence>MDLSDSSRGQNAHAHLSRGKGKQPASLASRIASSTTDMVRDLVGSSSASDLTARAPPGSGLRSKLSAASASTATTSWQENLPARTGRPTIQEPRGSAHSSFRSSPTGEYRNQEFDDFSSARPISPGQEDFMPAQHSWVDHADLNMLLSEPRFNANADFMDVDMEDTSALVNSIQPSERWNAADMEAAFHGPDMEMSSHAAEASSSVHLDADQFRDFLSESGEMDGQASSRLRMILGHVADTAQSSSTGVDYSFSQMSLEALDQQQFAAASLNSQYAFMEQSAYAVEAARQNLFHQQQQATSTQQHAHKHHHEPARRDSPMADQGMDDEELSAPEFHCPWIRCHQNFNHSMEYQNPSSVQGEFSCPHHDCTARFPTHGEWAQHVTEPHHDLLEFSVRTPISSEE</sequence>